<dbReference type="AlphaFoldDB" id="A0A075MVN5"/>
<keyword evidence="2" id="KW-0812">Transmembrane</keyword>
<dbReference type="RefSeq" id="WP_148701654.1">
    <property type="nucleotide sequence ID" value="NZ_CP007174.1"/>
</dbReference>
<dbReference type="GeneID" id="41598845"/>
<dbReference type="HOGENOM" id="CLU_1870628_0_0_2"/>
<feature type="region of interest" description="Disordered" evidence="1">
    <location>
        <begin position="87"/>
        <end position="106"/>
    </location>
</feature>
<keyword evidence="2" id="KW-0472">Membrane</keyword>
<dbReference type="KEGG" id="nev:NTE_03189"/>
<gene>
    <name evidence="3" type="ORF">NTE_03189</name>
</gene>
<feature type="transmembrane region" description="Helical" evidence="2">
    <location>
        <begin position="114"/>
        <end position="132"/>
    </location>
</feature>
<accession>A0A075MVN5</accession>
<evidence type="ECO:0000313" key="3">
    <source>
        <dbReference type="EMBL" id="AIF85218.1"/>
    </source>
</evidence>
<keyword evidence="2" id="KW-1133">Transmembrane helix</keyword>
<name>A0A075MVN5_9ARCH</name>
<dbReference type="Proteomes" id="UP000028194">
    <property type="component" value="Chromosome"/>
</dbReference>
<reference evidence="3 4" key="1">
    <citation type="journal article" date="2014" name="PLoS ONE">
        <title>Genome Sequence of Candidatus Nitrososphaera evergladensis from Group I.1b Enriched from Everglades Soil Reveals Novel Genomic Features of the Ammonia-Oxidizing Archaea.</title>
        <authorList>
            <person name="Zhalnina K.V."/>
            <person name="Dias R."/>
            <person name="Leonard M.T."/>
            <person name="Dorr de Quadros P."/>
            <person name="Camargo F.A."/>
            <person name="Drew J.C."/>
            <person name="Farmerie W.G."/>
            <person name="Daroub S.H."/>
            <person name="Triplett E.W."/>
        </authorList>
    </citation>
    <scope>NUCLEOTIDE SEQUENCE [LARGE SCALE GENOMIC DNA]</scope>
    <source>
        <strain evidence="3 4">SR1</strain>
    </source>
</reference>
<evidence type="ECO:0000313" key="4">
    <source>
        <dbReference type="Proteomes" id="UP000028194"/>
    </source>
</evidence>
<dbReference type="STRING" id="1459636.NTE_03189"/>
<evidence type="ECO:0000256" key="2">
    <source>
        <dbReference type="SAM" id="Phobius"/>
    </source>
</evidence>
<sequence>MKTQDAREQDLQPKIEYAKNALWTCSDMKNVEKASVYRDLEKAAKMLQLLHDYDGAKRILENYTSVIVNCRVASYFDSASTENETVTPPLFPGNPDVFGPPNGGGGTSEGSSSLIFLIPLAATAVFGALWYTTRKK</sequence>
<keyword evidence="4" id="KW-1185">Reference proteome</keyword>
<organism evidence="3 4">
    <name type="scientific">Candidatus Nitrososphaera evergladensis SR1</name>
    <dbReference type="NCBI Taxonomy" id="1459636"/>
    <lineage>
        <taxon>Archaea</taxon>
        <taxon>Nitrososphaerota</taxon>
        <taxon>Nitrososphaeria</taxon>
        <taxon>Nitrososphaerales</taxon>
        <taxon>Nitrososphaeraceae</taxon>
        <taxon>Nitrososphaera</taxon>
    </lineage>
</organism>
<dbReference type="EMBL" id="CP007174">
    <property type="protein sequence ID" value="AIF85218.1"/>
    <property type="molecule type" value="Genomic_DNA"/>
</dbReference>
<evidence type="ECO:0000256" key="1">
    <source>
        <dbReference type="SAM" id="MobiDB-lite"/>
    </source>
</evidence>
<protein>
    <submittedName>
        <fullName evidence="3">Uncharacterized protein</fullName>
    </submittedName>
</protein>
<proteinExistence type="predicted"/>